<dbReference type="AlphaFoldDB" id="A0AAD8EK94"/>
<name>A0AAD8EK94_DIPPU</name>
<reference evidence="1" key="1">
    <citation type="journal article" date="2023" name="IScience">
        <title>Live-bearing cockroach genome reveals convergent evolutionary mechanisms linked to viviparity in insects and beyond.</title>
        <authorList>
            <person name="Fouks B."/>
            <person name="Harrison M.C."/>
            <person name="Mikhailova A.A."/>
            <person name="Marchal E."/>
            <person name="English S."/>
            <person name="Carruthers M."/>
            <person name="Jennings E.C."/>
            <person name="Chiamaka E.L."/>
            <person name="Frigard R.A."/>
            <person name="Pippel M."/>
            <person name="Attardo G.M."/>
            <person name="Benoit J.B."/>
            <person name="Bornberg-Bauer E."/>
            <person name="Tobe S.S."/>
        </authorList>
    </citation>
    <scope>NUCLEOTIDE SEQUENCE</scope>
    <source>
        <strain evidence="1">Stay&amp;Tobe</strain>
    </source>
</reference>
<dbReference type="EMBL" id="JASPKZ010003446">
    <property type="protein sequence ID" value="KAJ9593338.1"/>
    <property type="molecule type" value="Genomic_DNA"/>
</dbReference>
<proteinExistence type="predicted"/>
<evidence type="ECO:0000313" key="2">
    <source>
        <dbReference type="Proteomes" id="UP001233999"/>
    </source>
</evidence>
<reference evidence="1" key="2">
    <citation type="submission" date="2023-05" db="EMBL/GenBank/DDBJ databases">
        <authorList>
            <person name="Fouks B."/>
        </authorList>
    </citation>
    <scope>NUCLEOTIDE SEQUENCE</scope>
    <source>
        <strain evidence="1">Stay&amp;Tobe</strain>
        <tissue evidence="1">Testes</tissue>
    </source>
</reference>
<comment type="caution">
    <text evidence="1">The sequence shown here is derived from an EMBL/GenBank/DDBJ whole genome shotgun (WGS) entry which is preliminary data.</text>
</comment>
<dbReference type="Proteomes" id="UP001233999">
    <property type="component" value="Unassembled WGS sequence"/>
</dbReference>
<feature type="non-terminal residue" evidence="1">
    <location>
        <position position="1"/>
    </location>
</feature>
<gene>
    <name evidence="1" type="ORF">L9F63_015108</name>
</gene>
<evidence type="ECO:0000313" key="1">
    <source>
        <dbReference type="EMBL" id="KAJ9593338.1"/>
    </source>
</evidence>
<keyword evidence="2" id="KW-1185">Reference proteome</keyword>
<sequence length="129" mass="14919">VDVFFLNPFGRYCSIHGSSRATSNLRTSQMNFIFFHCFYRIFHLFFISPRTVLICLSENMAVYVCFHIEFCIFGTLCEYEICCTPPTMTTKPNKKIGGSKRERRKVSLESFSHHSPFHPTPIPLTSHLG</sequence>
<organism evidence="1 2">
    <name type="scientific">Diploptera punctata</name>
    <name type="common">Pacific beetle cockroach</name>
    <dbReference type="NCBI Taxonomy" id="6984"/>
    <lineage>
        <taxon>Eukaryota</taxon>
        <taxon>Metazoa</taxon>
        <taxon>Ecdysozoa</taxon>
        <taxon>Arthropoda</taxon>
        <taxon>Hexapoda</taxon>
        <taxon>Insecta</taxon>
        <taxon>Pterygota</taxon>
        <taxon>Neoptera</taxon>
        <taxon>Polyneoptera</taxon>
        <taxon>Dictyoptera</taxon>
        <taxon>Blattodea</taxon>
        <taxon>Blaberoidea</taxon>
        <taxon>Blaberidae</taxon>
        <taxon>Diplopterinae</taxon>
        <taxon>Diploptera</taxon>
    </lineage>
</organism>
<feature type="non-terminal residue" evidence="1">
    <location>
        <position position="129"/>
    </location>
</feature>
<protein>
    <submittedName>
        <fullName evidence="1">Uncharacterized protein</fullName>
    </submittedName>
</protein>
<accession>A0AAD8EK94</accession>